<organism evidence="2">
    <name type="scientific">Tanacetum cinerariifolium</name>
    <name type="common">Dalmatian daisy</name>
    <name type="synonym">Chrysanthemum cinerariifolium</name>
    <dbReference type="NCBI Taxonomy" id="118510"/>
    <lineage>
        <taxon>Eukaryota</taxon>
        <taxon>Viridiplantae</taxon>
        <taxon>Streptophyta</taxon>
        <taxon>Embryophyta</taxon>
        <taxon>Tracheophyta</taxon>
        <taxon>Spermatophyta</taxon>
        <taxon>Magnoliopsida</taxon>
        <taxon>eudicotyledons</taxon>
        <taxon>Gunneridae</taxon>
        <taxon>Pentapetalae</taxon>
        <taxon>asterids</taxon>
        <taxon>campanulids</taxon>
        <taxon>Asterales</taxon>
        <taxon>Asteraceae</taxon>
        <taxon>Asteroideae</taxon>
        <taxon>Anthemideae</taxon>
        <taxon>Anthemidinae</taxon>
        <taxon>Tanacetum</taxon>
    </lineage>
</organism>
<keyword evidence="2" id="KW-0808">Transferase</keyword>
<name>A0A6L2M290_TANCI</name>
<dbReference type="InterPro" id="IPR052343">
    <property type="entry name" value="Retrotransposon-Effector_Assoc"/>
</dbReference>
<dbReference type="InterPro" id="IPR000477">
    <property type="entry name" value="RT_dom"/>
</dbReference>
<keyword evidence="2" id="KW-0548">Nucleotidyltransferase</keyword>
<comment type="caution">
    <text evidence="2">The sequence shown here is derived from an EMBL/GenBank/DDBJ whole genome shotgun (WGS) entry which is preliminary data.</text>
</comment>
<dbReference type="GO" id="GO:0003964">
    <property type="term" value="F:RNA-directed DNA polymerase activity"/>
    <property type="evidence" value="ECO:0007669"/>
    <property type="project" value="UniProtKB-KW"/>
</dbReference>
<dbReference type="AlphaFoldDB" id="A0A6L2M290"/>
<dbReference type="Pfam" id="PF00078">
    <property type="entry name" value="RVT_1"/>
    <property type="match status" value="1"/>
</dbReference>
<protein>
    <submittedName>
        <fullName evidence="2">RNA-directed DNA polymerase, eukaryota, reverse transcriptase zinc-binding domain protein</fullName>
    </submittedName>
</protein>
<gene>
    <name evidence="2" type="ORF">Tci_040129</name>
</gene>
<dbReference type="PANTHER" id="PTHR46890:SF48">
    <property type="entry name" value="RNA-DIRECTED DNA POLYMERASE"/>
    <property type="match status" value="1"/>
</dbReference>
<keyword evidence="2" id="KW-0695">RNA-directed DNA polymerase</keyword>
<proteinExistence type="predicted"/>
<dbReference type="EMBL" id="BKCJ010005694">
    <property type="protein sequence ID" value="GEU68151.1"/>
    <property type="molecule type" value="Genomic_DNA"/>
</dbReference>
<feature type="domain" description="Reverse transcriptase" evidence="1">
    <location>
        <begin position="131"/>
        <end position="210"/>
    </location>
</feature>
<reference evidence="2" key="1">
    <citation type="journal article" date="2019" name="Sci. Rep.">
        <title>Draft genome of Tanacetum cinerariifolium, the natural source of mosquito coil.</title>
        <authorList>
            <person name="Yamashiro T."/>
            <person name="Shiraishi A."/>
            <person name="Satake H."/>
            <person name="Nakayama K."/>
        </authorList>
    </citation>
    <scope>NUCLEOTIDE SEQUENCE</scope>
</reference>
<evidence type="ECO:0000259" key="1">
    <source>
        <dbReference type="Pfam" id="PF00078"/>
    </source>
</evidence>
<sequence>MSDVSGFLLETQERVRSGFHPELLFVWDCINNVEMEDVACSRLFYTWTKNLFKEVQVKQMKNIKMIIKNKLSEAEVNEMVKDAEIKESLELKEDVCKVVKEFFVTRKLLTEINSTVTTLVSKIQSLDKVIDFRPIACCNVLYKCINKIITKRMKKFLGKLVDNNQSAFVPNRHVQDNILSSQELLKGYKRKEGPKGVFMKIDIQKAYDTMN</sequence>
<dbReference type="PANTHER" id="PTHR46890">
    <property type="entry name" value="NON-LTR RETROLELEMENT REVERSE TRANSCRIPTASE-LIKE PROTEIN-RELATED"/>
    <property type="match status" value="1"/>
</dbReference>
<accession>A0A6L2M290</accession>
<evidence type="ECO:0000313" key="2">
    <source>
        <dbReference type="EMBL" id="GEU68151.1"/>
    </source>
</evidence>